<gene>
    <name evidence="2" type="ORF">EVA_20779</name>
</gene>
<feature type="transmembrane region" description="Helical" evidence="1">
    <location>
        <begin position="20"/>
        <end position="37"/>
    </location>
</feature>
<evidence type="ECO:0000313" key="2">
    <source>
        <dbReference type="EMBL" id="EJW91114.1"/>
    </source>
</evidence>
<proteinExistence type="predicted"/>
<sequence>MVENHRSFHSLLNGGETPLFIFFSVSISFVYPARYSTSTSS</sequence>
<accession>J9FUU6</accession>
<dbReference type="EMBL" id="AMCI01008387">
    <property type="protein sequence ID" value="EJW91114.1"/>
    <property type="molecule type" value="Genomic_DNA"/>
</dbReference>
<keyword evidence="1" id="KW-0812">Transmembrane</keyword>
<keyword evidence="1" id="KW-0472">Membrane</keyword>
<protein>
    <submittedName>
        <fullName evidence="2">Uncharacterized protein</fullName>
    </submittedName>
</protein>
<keyword evidence="1" id="KW-1133">Transmembrane helix</keyword>
<evidence type="ECO:0000256" key="1">
    <source>
        <dbReference type="SAM" id="Phobius"/>
    </source>
</evidence>
<dbReference type="AlphaFoldDB" id="J9FUU6"/>
<comment type="caution">
    <text evidence="2">The sequence shown here is derived from an EMBL/GenBank/DDBJ whole genome shotgun (WGS) entry which is preliminary data.</text>
</comment>
<organism evidence="2">
    <name type="scientific">gut metagenome</name>
    <dbReference type="NCBI Taxonomy" id="749906"/>
    <lineage>
        <taxon>unclassified sequences</taxon>
        <taxon>metagenomes</taxon>
        <taxon>organismal metagenomes</taxon>
    </lineage>
</organism>
<name>J9FUU6_9ZZZZ</name>
<reference evidence="2" key="1">
    <citation type="journal article" date="2012" name="PLoS ONE">
        <title>Gene sets for utilization of primary and secondary nutrition supplies in the distal gut of endangered iberian lynx.</title>
        <authorList>
            <person name="Alcaide M."/>
            <person name="Messina E."/>
            <person name="Richter M."/>
            <person name="Bargiela R."/>
            <person name="Peplies J."/>
            <person name="Huws S.A."/>
            <person name="Newbold C.J."/>
            <person name="Golyshin P.N."/>
            <person name="Simon M.A."/>
            <person name="Lopez G."/>
            <person name="Yakimov M.M."/>
            <person name="Ferrer M."/>
        </authorList>
    </citation>
    <scope>NUCLEOTIDE SEQUENCE</scope>
</reference>